<dbReference type="InterPro" id="IPR005564">
    <property type="entry name" value="Major_capsid_GpE"/>
</dbReference>
<keyword evidence="2" id="KW-1185">Reference proteome</keyword>
<name>A0ABY6YX14_9BACL</name>
<gene>
    <name evidence="1" type="ORF">NZD86_11955</name>
</gene>
<dbReference type="Proteomes" id="UP001164803">
    <property type="component" value="Chromosome"/>
</dbReference>
<organism evidence="1 2">
    <name type="scientific">Alicyclobacillus dauci</name>
    <dbReference type="NCBI Taxonomy" id="1475485"/>
    <lineage>
        <taxon>Bacteria</taxon>
        <taxon>Bacillati</taxon>
        <taxon>Bacillota</taxon>
        <taxon>Bacilli</taxon>
        <taxon>Bacillales</taxon>
        <taxon>Alicyclobacillaceae</taxon>
        <taxon>Alicyclobacillus</taxon>
    </lineage>
</organism>
<accession>A0ABY6YX14</accession>
<sequence length="339" mass="37838">MAVNVLDPYFLTEIVRNYRVDPRMFRGAQILTGGTDLKTELGLTIEYDITWDDTGMTPPTGLNDPSPVRAKQKVDHLSFTNQEWREKKIIDREKIAKLRAPGTNLEQMWAEQYMTDAMVELNQRLETRLEWLRWQALTGSITIPATADKPAVTIDYKVPASQKPTAATLWSNTASANPLTDIDAWKLLFRGTGARPVKIVANQKGDTYLKQNAAIQNLVRNLYGRDVVMSDNLGMVIQQQLDGLSYEVYDGGYLDDAGNFNPFIPDNAILIVGEGTTGNLMDLVTSPSNYTDIFNGETGKWALTKIHDKGDPPTAEIVNGVTALPRLRHVNWHVFATIA</sequence>
<dbReference type="EMBL" id="CP104064">
    <property type="protein sequence ID" value="WAH35042.1"/>
    <property type="molecule type" value="Genomic_DNA"/>
</dbReference>
<dbReference type="RefSeq" id="WP_268041860.1">
    <property type="nucleotide sequence ID" value="NZ_CP104064.1"/>
</dbReference>
<dbReference type="Gene3D" id="3.90.1690.10">
    <property type="entry name" value="phage-related protein like domain"/>
    <property type="match status" value="1"/>
</dbReference>
<evidence type="ECO:0000313" key="1">
    <source>
        <dbReference type="EMBL" id="WAH35042.1"/>
    </source>
</evidence>
<dbReference type="InterPro" id="IPR053738">
    <property type="entry name" value="Lambda_capsid_assembly"/>
</dbReference>
<reference evidence="1" key="1">
    <citation type="submission" date="2022-08" db="EMBL/GenBank/DDBJ databases">
        <title>Alicyclobacillus dauci DSM2870, complete genome.</title>
        <authorList>
            <person name="Wang Q."/>
            <person name="Cai R."/>
            <person name="Wang Z."/>
        </authorList>
    </citation>
    <scope>NUCLEOTIDE SEQUENCE</scope>
    <source>
        <strain evidence="1">DSM 28700</strain>
    </source>
</reference>
<protein>
    <submittedName>
        <fullName evidence="1">Major capsid protein</fullName>
    </submittedName>
</protein>
<proteinExistence type="predicted"/>
<evidence type="ECO:0000313" key="2">
    <source>
        <dbReference type="Proteomes" id="UP001164803"/>
    </source>
</evidence>
<dbReference type="Pfam" id="PF03864">
    <property type="entry name" value="Phage_cap_E"/>
    <property type="match status" value="1"/>
</dbReference>